<dbReference type="InterPro" id="IPR036388">
    <property type="entry name" value="WH-like_DNA-bd_sf"/>
</dbReference>
<evidence type="ECO:0000256" key="2">
    <source>
        <dbReference type="ARBA" id="ARBA00023015"/>
    </source>
</evidence>
<evidence type="ECO:0000313" key="6">
    <source>
        <dbReference type="EMBL" id="CAG9185648.1"/>
    </source>
</evidence>
<evidence type="ECO:0000256" key="1">
    <source>
        <dbReference type="ARBA" id="ARBA00009437"/>
    </source>
</evidence>
<dbReference type="PROSITE" id="PS50931">
    <property type="entry name" value="HTH_LYSR"/>
    <property type="match status" value="1"/>
</dbReference>
<gene>
    <name evidence="6" type="ORF">LMG23992_05591</name>
</gene>
<dbReference type="Pfam" id="PF00126">
    <property type="entry name" value="HTH_1"/>
    <property type="match status" value="1"/>
</dbReference>
<proteinExistence type="inferred from homology"/>
<evidence type="ECO:0000256" key="4">
    <source>
        <dbReference type="ARBA" id="ARBA00023163"/>
    </source>
</evidence>
<dbReference type="InterPro" id="IPR000847">
    <property type="entry name" value="LysR_HTH_N"/>
</dbReference>
<dbReference type="InterPro" id="IPR036390">
    <property type="entry name" value="WH_DNA-bd_sf"/>
</dbReference>
<keyword evidence="4" id="KW-0804">Transcription</keyword>
<evidence type="ECO:0000313" key="7">
    <source>
        <dbReference type="Proteomes" id="UP000727654"/>
    </source>
</evidence>
<keyword evidence="2" id="KW-0805">Transcription regulation</keyword>
<organism evidence="6 7">
    <name type="scientific">Cupriavidus laharis</name>
    <dbReference type="NCBI Taxonomy" id="151654"/>
    <lineage>
        <taxon>Bacteria</taxon>
        <taxon>Pseudomonadati</taxon>
        <taxon>Pseudomonadota</taxon>
        <taxon>Betaproteobacteria</taxon>
        <taxon>Burkholderiales</taxon>
        <taxon>Burkholderiaceae</taxon>
        <taxon>Cupriavidus</taxon>
    </lineage>
</organism>
<feature type="domain" description="HTH lysR-type" evidence="5">
    <location>
        <begin position="44"/>
        <end position="101"/>
    </location>
</feature>
<protein>
    <recommendedName>
        <fullName evidence="5">HTH lysR-type domain-containing protein</fullName>
    </recommendedName>
</protein>
<comment type="similarity">
    <text evidence="1">Belongs to the LysR transcriptional regulatory family.</text>
</comment>
<dbReference type="RefSeq" id="WP_224082983.1">
    <property type="nucleotide sequence ID" value="NZ_CAJZAI010000047.1"/>
</dbReference>
<dbReference type="PANTHER" id="PTHR30126:SF4">
    <property type="entry name" value="LYSR FAMILY TRANSCRIPTIONAL REGULATOR"/>
    <property type="match status" value="1"/>
</dbReference>
<evidence type="ECO:0000256" key="3">
    <source>
        <dbReference type="ARBA" id="ARBA00023125"/>
    </source>
</evidence>
<dbReference type="EMBL" id="CAJZAI010000047">
    <property type="protein sequence ID" value="CAG9185648.1"/>
    <property type="molecule type" value="Genomic_DNA"/>
</dbReference>
<name>A0ABN7ZKC2_9BURK</name>
<keyword evidence="3" id="KW-0238">DNA-binding</keyword>
<accession>A0ABN7ZKC2</accession>
<dbReference type="Proteomes" id="UP000727654">
    <property type="component" value="Unassembled WGS sequence"/>
</dbReference>
<dbReference type="PANTHER" id="PTHR30126">
    <property type="entry name" value="HTH-TYPE TRANSCRIPTIONAL REGULATOR"/>
    <property type="match status" value="1"/>
</dbReference>
<dbReference type="InterPro" id="IPR005119">
    <property type="entry name" value="LysR_subst-bd"/>
</dbReference>
<reference evidence="6 7" key="1">
    <citation type="submission" date="2021-08" db="EMBL/GenBank/DDBJ databases">
        <authorList>
            <person name="Peeters C."/>
        </authorList>
    </citation>
    <scope>NUCLEOTIDE SEQUENCE [LARGE SCALE GENOMIC DNA]</scope>
    <source>
        <strain evidence="6 7">LMG 23992</strain>
    </source>
</reference>
<evidence type="ECO:0000259" key="5">
    <source>
        <dbReference type="PROSITE" id="PS50931"/>
    </source>
</evidence>
<dbReference type="Pfam" id="PF03466">
    <property type="entry name" value="LysR_substrate"/>
    <property type="match status" value="1"/>
</dbReference>
<comment type="caution">
    <text evidence="6">The sequence shown here is derived from an EMBL/GenBank/DDBJ whole genome shotgun (WGS) entry which is preliminary data.</text>
</comment>
<dbReference type="Gene3D" id="1.10.10.10">
    <property type="entry name" value="Winged helix-like DNA-binding domain superfamily/Winged helix DNA-binding domain"/>
    <property type="match status" value="1"/>
</dbReference>
<keyword evidence="7" id="KW-1185">Reference proteome</keyword>
<dbReference type="SUPFAM" id="SSF46785">
    <property type="entry name" value="Winged helix' DNA-binding domain"/>
    <property type="match status" value="1"/>
</dbReference>
<sequence length="249" mass="27607">MFHCERSFFNHLHGLISFLTHSRDHDKSTIRSCEYTSRVDGMKISLDSLQVVESIARRGTFGLAGNELHRAPSSLSYVVQKLESDLGIRVFDRSGHRVRLTRAGTVLVEEGRQVLRSARELEDRARRTEAGWENELAIATNGLVPFDALLSFIPSFQAAISHTRLRFSHDLAGDCWQALFDNRVDLVIGAIGNPPAVHELSIVPVGDLKPVFVVSPRHPLAATMEPLACSAPARVKLVVASVMRPMSVY</sequence>
<dbReference type="SUPFAM" id="SSF53850">
    <property type="entry name" value="Periplasmic binding protein-like II"/>
    <property type="match status" value="1"/>
</dbReference>
<dbReference type="Gene3D" id="3.40.190.290">
    <property type="match status" value="1"/>
</dbReference>